<name>A0A226EAF1_FOLCA</name>
<organism evidence="2 3">
    <name type="scientific">Folsomia candida</name>
    <name type="common">Springtail</name>
    <dbReference type="NCBI Taxonomy" id="158441"/>
    <lineage>
        <taxon>Eukaryota</taxon>
        <taxon>Metazoa</taxon>
        <taxon>Ecdysozoa</taxon>
        <taxon>Arthropoda</taxon>
        <taxon>Hexapoda</taxon>
        <taxon>Collembola</taxon>
        <taxon>Entomobryomorpha</taxon>
        <taxon>Isotomoidea</taxon>
        <taxon>Isotomidae</taxon>
        <taxon>Proisotominae</taxon>
        <taxon>Folsomia</taxon>
    </lineage>
</organism>
<protein>
    <submittedName>
        <fullName evidence="2">Uncharacterized protein</fullName>
    </submittedName>
</protein>
<reference evidence="2 3" key="1">
    <citation type="submission" date="2015-12" db="EMBL/GenBank/DDBJ databases">
        <title>The genome of Folsomia candida.</title>
        <authorList>
            <person name="Faddeeva A."/>
            <person name="Derks M.F."/>
            <person name="Anvar Y."/>
            <person name="Smit S."/>
            <person name="Van Straalen N."/>
            <person name="Roelofs D."/>
        </authorList>
    </citation>
    <scope>NUCLEOTIDE SEQUENCE [LARGE SCALE GENOMIC DNA]</scope>
    <source>
        <strain evidence="2 3">VU population</strain>
        <tissue evidence="2">Whole body</tissue>
    </source>
</reference>
<sequence length="564" mass="63705">MISKKAQKLTLQLLKVSSMFSCVPWEYGRKRGEVRFLIRRKCLTTFYINIIIFLSYTVFVIARLPLSSLENHPLTFVRVIIHLVGALFTVMVAIICCWEFVFAANEIMQQYNVAFLYHEKFADTYCTHTVIKNGNFNCGFEPWMKLFFQAVLIVGCFILPLFGLVVPHLNLFITSAFMNYFEVGSVCWKLFAWLVALAHAWIYTCGGLMGVNLIFIFIPAICQMLLVVKEIRPQNAFSKLTKPTSRVAENVIKTLKIIQLLQQESNRVISFNIIPTTVTSLMWICICCNYAVISSPVRNMKNVVSIIIGKVLGASISSGMILLLIVAFNITGEVLISYSKTVRSWKNQRTSAYCKKVLKSLRPEGVKIGCFMSIGRMGTLNLVMAIIKYTGRPANSSSKLTKSTARKIGNVTNTLRVIQLLQQGSNAVMQNNFVPTTTTVSILICVFCNYVSLSVPQRNKETVWPIIFGRLLGVMISTLFMIFLIIVSNITGDVKSSYVKTVGAWKNEKLEKLEKQMLKSLRPEGVKIAFFTTIQKMTTLNLIMTIIKYTGKMRISFKGKVPYS</sequence>
<dbReference type="Proteomes" id="UP000198287">
    <property type="component" value="Unassembled WGS sequence"/>
</dbReference>
<feature type="transmembrane region" description="Helical" evidence="1">
    <location>
        <begin position="312"/>
        <end position="336"/>
    </location>
</feature>
<keyword evidence="3" id="KW-1185">Reference proteome</keyword>
<keyword evidence="1" id="KW-0472">Membrane</keyword>
<keyword evidence="1" id="KW-1133">Transmembrane helix</keyword>
<feature type="transmembrane region" description="Helical" evidence="1">
    <location>
        <begin position="269"/>
        <end position="292"/>
    </location>
</feature>
<keyword evidence="1" id="KW-0812">Transmembrane</keyword>
<gene>
    <name evidence="2" type="ORF">Fcan01_10913</name>
</gene>
<comment type="caution">
    <text evidence="2">The sequence shown here is derived from an EMBL/GenBank/DDBJ whole genome shotgun (WGS) entry which is preliminary data.</text>
</comment>
<feature type="transmembrane region" description="Helical" evidence="1">
    <location>
        <begin position="467"/>
        <end position="490"/>
    </location>
</feature>
<feature type="transmembrane region" description="Helical" evidence="1">
    <location>
        <begin position="76"/>
        <end position="101"/>
    </location>
</feature>
<feature type="transmembrane region" description="Helical" evidence="1">
    <location>
        <begin position="46"/>
        <end position="64"/>
    </location>
</feature>
<evidence type="ECO:0000256" key="1">
    <source>
        <dbReference type="SAM" id="Phobius"/>
    </source>
</evidence>
<feature type="transmembrane region" description="Helical" evidence="1">
    <location>
        <begin position="433"/>
        <end position="455"/>
    </location>
</feature>
<accession>A0A226EAF1</accession>
<feature type="transmembrane region" description="Helical" evidence="1">
    <location>
        <begin position="528"/>
        <end position="550"/>
    </location>
</feature>
<feature type="transmembrane region" description="Helical" evidence="1">
    <location>
        <begin position="209"/>
        <end position="228"/>
    </location>
</feature>
<proteinExistence type="predicted"/>
<evidence type="ECO:0000313" key="3">
    <source>
        <dbReference type="Proteomes" id="UP000198287"/>
    </source>
</evidence>
<feature type="transmembrane region" description="Helical" evidence="1">
    <location>
        <begin position="186"/>
        <end position="203"/>
    </location>
</feature>
<feature type="transmembrane region" description="Helical" evidence="1">
    <location>
        <begin position="146"/>
        <end position="166"/>
    </location>
</feature>
<dbReference type="EMBL" id="LNIX01000005">
    <property type="protein sequence ID" value="OXA54390.1"/>
    <property type="molecule type" value="Genomic_DNA"/>
</dbReference>
<dbReference type="AlphaFoldDB" id="A0A226EAF1"/>
<evidence type="ECO:0000313" key="2">
    <source>
        <dbReference type="EMBL" id="OXA54390.1"/>
    </source>
</evidence>